<evidence type="ECO:0000256" key="1">
    <source>
        <dbReference type="SAM" id="MobiDB-lite"/>
    </source>
</evidence>
<dbReference type="CDD" id="cd20745">
    <property type="entry name" value="FIX_RhsA_AHH_HNH-like"/>
    <property type="match status" value="1"/>
</dbReference>
<dbReference type="EMBL" id="CP104557">
    <property type="protein sequence ID" value="UXH38275.1"/>
    <property type="molecule type" value="Genomic_DNA"/>
</dbReference>
<proteinExistence type="predicted"/>
<dbReference type="RefSeq" id="WP_261743644.1">
    <property type="nucleotide sequence ID" value="NZ_CP104557.1"/>
</dbReference>
<reference evidence="2" key="1">
    <citation type="submission" date="2022-09" db="EMBL/GenBank/DDBJ databases">
        <title>Complete genome sequence of Pseudomonas promysalinigenes strain RL-WG26, a newly isolated PGPR with the potential for plant salinity stress alleviation.</title>
        <authorList>
            <person name="Ren L."/>
            <person name="Wang G."/>
            <person name="Hu H."/>
        </authorList>
    </citation>
    <scope>NUCLEOTIDE SEQUENCE</scope>
    <source>
        <strain evidence="2">RL-WG26</strain>
    </source>
</reference>
<feature type="region of interest" description="Disordered" evidence="1">
    <location>
        <begin position="216"/>
        <end position="267"/>
    </location>
</feature>
<protein>
    <recommendedName>
        <fullName evidence="4">Pre-toxin TG domain-containing protein</fullName>
    </recommendedName>
</protein>
<gene>
    <name evidence="2" type="ORF">N5C08_14880</name>
</gene>
<keyword evidence="3" id="KW-1185">Reference proteome</keyword>
<feature type="compositionally biased region" description="Basic and acidic residues" evidence="1">
    <location>
        <begin position="216"/>
        <end position="247"/>
    </location>
</feature>
<accession>A0ABY6AL49</accession>
<evidence type="ECO:0008006" key="4">
    <source>
        <dbReference type="Google" id="ProtNLM"/>
    </source>
</evidence>
<organism evidence="2 3">
    <name type="scientific">Pseudomonas promysalinigenes</name>
    <dbReference type="NCBI Taxonomy" id="485898"/>
    <lineage>
        <taxon>Bacteria</taxon>
        <taxon>Pseudomonadati</taxon>
        <taxon>Pseudomonadota</taxon>
        <taxon>Gammaproteobacteria</taxon>
        <taxon>Pseudomonadales</taxon>
        <taxon>Pseudomonadaceae</taxon>
        <taxon>Pseudomonas</taxon>
    </lineage>
</organism>
<feature type="region of interest" description="Disordered" evidence="1">
    <location>
        <begin position="91"/>
        <end position="135"/>
    </location>
</feature>
<dbReference type="Proteomes" id="UP001064504">
    <property type="component" value="Chromosome"/>
</dbReference>
<feature type="compositionally biased region" description="Polar residues" evidence="1">
    <location>
        <begin position="91"/>
        <end position="105"/>
    </location>
</feature>
<evidence type="ECO:0000313" key="3">
    <source>
        <dbReference type="Proteomes" id="UP001064504"/>
    </source>
</evidence>
<name>A0ABY6AL49_9PSED</name>
<evidence type="ECO:0000313" key="2">
    <source>
        <dbReference type="EMBL" id="UXH38275.1"/>
    </source>
</evidence>
<sequence>MSEQPVQLDSLDVRAREVPLRKIPGGPDKMFVQTDGNGNVLVDFADGVDEWGKSLKLDETQYEALRQEAFRRELADLEDIPTYAQFYPSSKNSGVTTTPNGNTLGRVSGETPATGDAAEHANPEVESENPAEGITGDEILDGLQLGLDVVGLIPVFGEVADLANAGISLARGDYAGAASSLLSAVPFVGYLGTAGKVGKYGAKVVSDASSKAAKETGEYAAKRVADKPSKDAAEEHIKDRLRRETNDATKAGTNKASPGAKGKGRKKLKCGEYGNFGELKKKIGKGKYDRDHIPSKAALKSRAEFLKGDKLTKEEAKTIERWGNSIAVPRQAHIDISPTYGQNLSSAAKDAADLARSARRDVEAMLKKIDEYDADGGCKKAYMKAAKRVLKDNDWFDKKLNDIINSGL</sequence>